<dbReference type="Gene3D" id="3.90.550.10">
    <property type="entry name" value="Spore Coat Polysaccharide Biosynthesis Protein SpsA, Chain A"/>
    <property type="match status" value="1"/>
</dbReference>
<keyword evidence="2" id="KW-0808">Transferase</keyword>
<dbReference type="SUPFAM" id="SSF53448">
    <property type="entry name" value="Nucleotide-diphospho-sugar transferases"/>
    <property type="match status" value="1"/>
</dbReference>
<evidence type="ECO:0000259" key="1">
    <source>
        <dbReference type="Pfam" id="PF00535"/>
    </source>
</evidence>
<sequence>MLKISIITATWNCVDTISDCLDSASSQVWGNCEHLVIDGKSTDGTLDLLEQWRNRLDYIVSEPDSGIYDALNKGVAQATGDVIGFLHADDLYADNEVLTTITKAFEDPSIDAVYGDLVYVSKNEPDKVVRYWKSGLYSYNKLKHGWMPPHPTFYVRRSVYEQFGSFDTSFQIAADYDCMLRFLGQHKVKCAYIPQVLVKMRLGGESNRSLANIIQKSVEDYNALKRNMVGGVGALLWKNLSKLPQFFKRHKSLE</sequence>
<dbReference type="AlphaFoldDB" id="A0A1L8CLX5"/>
<dbReference type="InterPro" id="IPR001173">
    <property type="entry name" value="Glyco_trans_2-like"/>
</dbReference>
<comment type="caution">
    <text evidence="2">The sequence shown here is derived from an EMBL/GenBank/DDBJ whole genome shotgun (WGS) entry which is preliminary data.</text>
</comment>
<reference evidence="2 3" key="1">
    <citation type="journal article" date="2017" name="Arch. Microbiol.">
        <title>Mariprofundus micogutta sp. nov., a novel iron-oxidizing zetaproteobacterium isolated from a deep-sea hydrothermal field at the Bayonnaise knoll of the Izu-Ogasawara arc, and a description of Mariprofundales ord. nov. and Zetaproteobacteria classis nov.</title>
        <authorList>
            <person name="Makita H."/>
            <person name="Tanaka E."/>
            <person name="Mitsunobu S."/>
            <person name="Miyazaki M."/>
            <person name="Nunoura T."/>
            <person name="Uematsu K."/>
            <person name="Takaki Y."/>
            <person name="Nishi S."/>
            <person name="Shimamura S."/>
            <person name="Takai K."/>
        </authorList>
    </citation>
    <scope>NUCLEOTIDE SEQUENCE [LARGE SCALE GENOMIC DNA]</scope>
    <source>
        <strain evidence="2 3">ET2</strain>
    </source>
</reference>
<name>A0A1L8CLX5_9PROT</name>
<dbReference type="EMBL" id="BDFD01000005">
    <property type="protein sequence ID" value="GAV19895.1"/>
    <property type="molecule type" value="Genomic_DNA"/>
</dbReference>
<dbReference type="PANTHER" id="PTHR43685:SF2">
    <property type="entry name" value="GLYCOSYLTRANSFERASE 2-LIKE DOMAIN-CONTAINING PROTEIN"/>
    <property type="match status" value="1"/>
</dbReference>
<dbReference type="PANTHER" id="PTHR43685">
    <property type="entry name" value="GLYCOSYLTRANSFERASE"/>
    <property type="match status" value="1"/>
</dbReference>
<dbReference type="CDD" id="cd06433">
    <property type="entry name" value="GT_2_WfgS_like"/>
    <property type="match status" value="1"/>
</dbReference>
<keyword evidence="3" id="KW-1185">Reference proteome</keyword>
<accession>A0A1L8CLX5</accession>
<proteinExistence type="predicted"/>
<dbReference type="InterPro" id="IPR029044">
    <property type="entry name" value="Nucleotide-diphossugar_trans"/>
</dbReference>
<evidence type="ECO:0000313" key="2">
    <source>
        <dbReference type="EMBL" id="GAV19895.1"/>
    </source>
</evidence>
<dbReference type="Pfam" id="PF00535">
    <property type="entry name" value="Glycos_transf_2"/>
    <property type="match status" value="1"/>
</dbReference>
<feature type="domain" description="Glycosyltransferase 2-like" evidence="1">
    <location>
        <begin position="5"/>
        <end position="145"/>
    </location>
</feature>
<dbReference type="InterPro" id="IPR050834">
    <property type="entry name" value="Glycosyltransf_2"/>
</dbReference>
<evidence type="ECO:0000313" key="3">
    <source>
        <dbReference type="Proteomes" id="UP000231632"/>
    </source>
</evidence>
<protein>
    <submittedName>
        <fullName evidence="2">Glycosyltransferase</fullName>
    </submittedName>
</protein>
<dbReference type="STRING" id="1921010.MMIC_P0853"/>
<dbReference type="Proteomes" id="UP000231632">
    <property type="component" value="Unassembled WGS sequence"/>
</dbReference>
<gene>
    <name evidence="2" type="ORF">MMIC_P0853</name>
</gene>
<organism evidence="2 3">
    <name type="scientific">Mariprofundus micogutta</name>
    <dbReference type="NCBI Taxonomy" id="1921010"/>
    <lineage>
        <taxon>Bacteria</taxon>
        <taxon>Pseudomonadati</taxon>
        <taxon>Pseudomonadota</taxon>
        <taxon>Candidatius Mariprofundia</taxon>
        <taxon>Mariprofundales</taxon>
        <taxon>Mariprofundaceae</taxon>
        <taxon>Mariprofundus</taxon>
    </lineage>
</organism>
<dbReference type="GO" id="GO:0016740">
    <property type="term" value="F:transferase activity"/>
    <property type="evidence" value="ECO:0007669"/>
    <property type="project" value="UniProtKB-KW"/>
</dbReference>